<accession>A0A645INR7</accession>
<reference evidence="1" key="1">
    <citation type="submission" date="2019-08" db="EMBL/GenBank/DDBJ databases">
        <authorList>
            <person name="Kucharzyk K."/>
            <person name="Murdoch R.W."/>
            <person name="Higgins S."/>
            <person name="Loffler F."/>
        </authorList>
    </citation>
    <scope>NUCLEOTIDE SEQUENCE</scope>
</reference>
<sequence>MMGINTIFGTSINLAMKPRVKPWKINIAILATNTASMIVLNRTGCKRLKFGPIGIPWMMNAPMITAVAVSPGTARESIGINAPPVVALLALSEAARPDGFPFPNVSGFFESFLAVAYASIAAGPPPRPGRIPTKTPIMLEMDIVRR</sequence>
<gene>
    <name evidence="1" type="ORF">SDC9_199691</name>
</gene>
<organism evidence="1">
    <name type="scientific">bioreactor metagenome</name>
    <dbReference type="NCBI Taxonomy" id="1076179"/>
    <lineage>
        <taxon>unclassified sequences</taxon>
        <taxon>metagenomes</taxon>
        <taxon>ecological metagenomes</taxon>
    </lineage>
</organism>
<dbReference type="AlphaFoldDB" id="A0A645INR7"/>
<protein>
    <submittedName>
        <fullName evidence="1">Uncharacterized protein</fullName>
    </submittedName>
</protein>
<proteinExistence type="predicted"/>
<dbReference type="EMBL" id="VSSQ01117747">
    <property type="protein sequence ID" value="MPN52039.1"/>
    <property type="molecule type" value="Genomic_DNA"/>
</dbReference>
<evidence type="ECO:0000313" key="1">
    <source>
        <dbReference type="EMBL" id="MPN52039.1"/>
    </source>
</evidence>
<comment type="caution">
    <text evidence="1">The sequence shown here is derived from an EMBL/GenBank/DDBJ whole genome shotgun (WGS) entry which is preliminary data.</text>
</comment>
<name>A0A645INR7_9ZZZZ</name>